<feature type="active site" evidence="1">
    <location>
        <position position="95"/>
    </location>
</feature>
<comment type="catalytic activity">
    <reaction evidence="1">
        <text>an acyl phosphate + H2O = a carboxylate + phosphate + H(+)</text>
        <dbReference type="Rhea" id="RHEA:14965"/>
        <dbReference type="ChEBI" id="CHEBI:15377"/>
        <dbReference type="ChEBI" id="CHEBI:15378"/>
        <dbReference type="ChEBI" id="CHEBI:29067"/>
        <dbReference type="ChEBI" id="CHEBI:43474"/>
        <dbReference type="ChEBI" id="CHEBI:59918"/>
        <dbReference type="EC" id="3.6.1.7"/>
    </reaction>
</comment>
<organism evidence="4 5">
    <name type="scientific">Candidatus Shapirobacteria bacterium CG_4_9_14_0_2_um_filter_39_11</name>
    <dbReference type="NCBI Taxonomy" id="1974478"/>
    <lineage>
        <taxon>Bacteria</taxon>
        <taxon>Candidatus Shapironibacteriota</taxon>
    </lineage>
</organism>
<dbReference type="PROSITE" id="PS51160">
    <property type="entry name" value="ACYLPHOSPHATASE_3"/>
    <property type="match status" value="1"/>
</dbReference>
<dbReference type="InterPro" id="IPR036046">
    <property type="entry name" value="Acylphosphatase-like_dom_sf"/>
</dbReference>
<accession>A0A2M8ESZ0</accession>
<dbReference type="Proteomes" id="UP000229816">
    <property type="component" value="Unassembled WGS sequence"/>
</dbReference>
<gene>
    <name evidence="4" type="ORF">CO054_01160</name>
</gene>
<name>A0A2M8ESZ0_9BACT</name>
<proteinExistence type="inferred from homology"/>
<protein>
    <recommendedName>
        <fullName evidence="1">acylphosphatase</fullName>
        <ecNumber evidence="1">3.6.1.7</ecNumber>
    </recommendedName>
</protein>
<dbReference type="GO" id="GO:0003998">
    <property type="term" value="F:acylphosphatase activity"/>
    <property type="evidence" value="ECO:0007669"/>
    <property type="project" value="UniProtKB-EC"/>
</dbReference>
<evidence type="ECO:0000256" key="1">
    <source>
        <dbReference type="PROSITE-ProRule" id="PRU00520"/>
    </source>
</evidence>
<comment type="similarity">
    <text evidence="2">Belongs to the acylphosphatase family.</text>
</comment>
<dbReference type="InterPro" id="IPR001792">
    <property type="entry name" value="Acylphosphatase-like_dom"/>
</dbReference>
<sequence>MASPQEQGRQENFLKYYTIFRRIWRTPERSFIFGLAQKEGPDFVLEIFNLIPPEQISRRNFEQRLVLERRLREHPEQNIEREIKVRGVIQDVNFREFCKRRAFTWGITHGFARNEPDGSVMILVQSYPSILDAFSDGDDFRKHAGEVSGWIKIHELQVSEDRHMRSKLAKFYILSEYDIPRELRRR</sequence>
<dbReference type="Pfam" id="PF00708">
    <property type="entry name" value="Acylphosphatase"/>
    <property type="match status" value="1"/>
</dbReference>
<evidence type="ECO:0000313" key="5">
    <source>
        <dbReference type="Proteomes" id="UP000229816"/>
    </source>
</evidence>
<evidence type="ECO:0000256" key="2">
    <source>
        <dbReference type="RuleBase" id="RU004168"/>
    </source>
</evidence>
<keyword evidence="1" id="KW-0378">Hydrolase</keyword>
<dbReference type="Gene3D" id="3.30.70.100">
    <property type="match status" value="1"/>
</dbReference>
<dbReference type="EMBL" id="PFSF01000025">
    <property type="protein sequence ID" value="PJC28232.1"/>
    <property type="molecule type" value="Genomic_DNA"/>
</dbReference>
<dbReference type="EC" id="3.6.1.7" evidence="1"/>
<evidence type="ECO:0000259" key="3">
    <source>
        <dbReference type="PROSITE" id="PS51160"/>
    </source>
</evidence>
<feature type="active site" evidence="1">
    <location>
        <position position="114"/>
    </location>
</feature>
<dbReference type="AlphaFoldDB" id="A0A2M8ESZ0"/>
<comment type="caution">
    <text evidence="4">The sequence shown here is derived from an EMBL/GenBank/DDBJ whole genome shotgun (WGS) entry which is preliminary data.</text>
</comment>
<evidence type="ECO:0000313" key="4">
    <source>
        <dbReference type="EMBL" id="PJC28232.1"/>
    </source>
</evidence>
<feature type="domain" description="Acylphosphatase-like" evidence="3">
    <location>
        <begin position="80"/>
        <end position="175"/>
    </location>
</feature>
<dbReference type="SUPFAM" id="SSF54975">
    <property type="entry name" value="Acylphosphatase/BLUF domain-like"/>
    <property type="match status" value="1"/>
</dbReference>
<reference evidence="5" key="1">
    <citation type="submission" date="2017-09" db="EMBL/GenBank/DDBJ databases">
        <title>Depth-based differentiation of microbial function through sediment-hosted aquifers and enrichment of novel symbionts in the deep terrestrial subsurface.</title>
        <authorList>
            <person name="Probst A.J."/>
            <person name="Ladd B."/>
            <person name="Jarett J.K."/>
            <person name="Geller-Mcgrath D.E."/>
            <person name="Sieber C.M.K."/>
            <person name="Emerson J.B."/>
            <person name="Anantharaman K."/>
            <person name="Thomas B.C."/>
            <person name="Malmstrom R."/>
            <person name="Stieglmeier M."/>
            <person name="Klingl A."/>
            <person name="Woyke T."/>
            <person name="Ryan C.M."/>
            <person name="Banfield J.F."/>
        </authorList>
    </citation>
    <scope>NUCLEOTIDE SEQUENCE [LARGE SCALE GENOMIC DNA]</scope>
</reference>